<dbReference type="RefSeq" id="WP_354192696.1">
    <property type="nucleotide sequence ID" value="NZ_JBEPML010000002.1"/>
</dbReference>
<comment type="caution">
    <text evidence="1">The sequence shown here is derived from an EMBL/GenBank/DDBJ whole genome shotgun (WGS) entry which is preliminary data.</text>
</comment>
<keyword evidence="2" id="KW-1185">Reference proteome</keyword>
<evidence type="ECO:0000313" key="1">
    <source>
        <dbReference type="EMBL" id="MET3790521.1"/>
    </source>
</evidence>
<reference evidence="1 2" key="1">
    <citation type="submission" date="2024-06" db="EMBL/GenBank/DDBJ databases">
        <title>Genomic Encyclopedia of Type Strains, Phase IV (KMG-IV): sequencing the most valuable type-strain genomes for metagenomic binning, comparative biology and taxonomic classification.</title>
        <authorList>
            <person name="Goeker M."/>
        </authorList>
    </citation>
    <scope>NUCLEOTIDE SEQUENCE [LARGE SCALE GENOMIC DNA]</scope>
    <source>
        <strain evidence="1 2">DSM 27865</strain>
    </source>
</reference>
<gene>
    <name evidence="1" type="ORF">ABID37_000712</name>
</gene>
<organism evidence="1 2">
    <name type="scientific">Aquamicrobium terrae</name>
    <dbReference type="NCBI Taxonomy" id="1324945"/>
    <lineage>
        <taxon>Bacteria</taxon>
        <taxon>Pseudomonadati</taxon>
        <taxon>Pseudomonadota</taxon>
        <taxon>Alphaproteobacteria</taxon>
        <taxon>Hyphomicrobiales</taxon>
        <taxon>Phyllobacteriaceae</taxon>
        <taxon>Aquamicrobium</taxon>
    </lineage>
</organism>
<proteinExistence type="predicted"/>
<name>A0ABV2MUS0_9HYPH</name>
<accession>A0ABV2MUS0</accession>
<protein>
    <submittedName>
        <fullName evidence="1">Uncharacterized protein</fullName>
    </submittedName>
</protein>
<dbReference type="EMBL" id="JBEPML010000002">
    <property type="protein sequence ID" value="MET3790521.1"/>
    <property type="molecule type" value="Genomic_DNA"/>
</dbReference>
<sequence>MPYRVIGWAGAWLWATHMLGPFEGDTWQVLAALLVFIGSPSELSGGILLDAIRIAPLAGVLEHAVSSEAQGATPARATAT</sequence>
<evidence type="ECO:0000313" key="2">
    <source>
        <dbReference type="Proteomes" id="UP001549076"/>
    </source>
</evidence>
<dbReference type="Proteomes" id="UP001549076">
    <property type="component" value="Unassembled WGS sequence"/>
</dbReference>